<evidence type="ECO:0000313" key="1">
    <source>
        <dbReference type="EMBL" id="CAL6086563.1"/>
    </source>
</evidence>
<proteinExistence type="predicted"/>
<organism evidence="1 2">
    <name type="scientific">Hexamita inflata</name>
    <dbReference type="NCBI Taxonomy" id="28002"/>
    <lineage>
        <taxon>Eukaryota</taxon>
        <taxon>Metamonada</taxon>
        <taxon>Diplomonadida</taxon>
        <taxon>Hexamitidae</taxon>
        <taxon>Hexamitinae</taxon>
        <taxon>Hexamita</taxon>
    </lineage>
</organism>
<dbReference type="EMBL" id="CAXDID020000394">
    <property type="protein sequence ID" value="CAL6086563.1"/>
    <property type="molecule type" value="Genomic_DNA"/>
</dbReference>
<reference evidence="1 2" key="1">
    <citation type="submission" date="2024-07" db="EMBL/GenBank/DDBJ databases">
        <authorList>
            <person name="Akdeniz Z."/>
        </authorList>
    </citation>
    <scope>NUCLEOTIDE SEQUENCE [LARGE SCALE GENOMIC DNA]</scope>
</reference>
<accession>A0ABP1LJN3</accession>
<comment type="caution">
    <text evidence="1">The sequence shown here is derived from an EMBL/GenBank/DDBJ whole genome shotgun (WGS) entry which is preliminary data.</text>
</comment>
<name>A0ABP1LJN3_9EUKA</name>
<sequence>MYINLYLPIQIPDQKQTQLLQAISNQSGSFTNEQDYKNLLPQLSLFQDEEFMRQHINSNIITKQLVSSFNTVVERDNFVEKFGLTDSYKRAQAHEIFNSVENRSFNICNNVSRLQKYRKNVIEPVPAKSKQISKRCASPTHDMRPGLLRLNVCAYVRKFE</sequence>
<gene>
    <name evidence="1" type="ORF">HINF_LOCUS63226</name>
</gene>
<keyword evidence="2" id="KW-1185">Reference proteome</keyword>
<protein>
    <submittedName>
        <fullName evidence="1">Hypothetical_protein</fullName>
    </submittedName>
</protein>
<evidence type="ECO:0000313" key="2">
    <source>
        <dbReference type="Proteomes" id="UP001642409"/>
    </source>
</evidence>
<dbReference type="Proteomes" id="UP001642409">
    <property type="component" value="Unassembled WGS sequence"/>
</dbReference>